<organism evidence="2 3">
    <name type="scientific">Kitasatospora phosalacinea</name>
    <dbReference type="NCBI Taxonomy" id="2065"/>
    <lineage>
        <taxon>Bacteria</taxon>
        <taxon>Bacillati</taxon>
        <taxon>Actinomycetota</taxon>
        <taxon>Actinomycetes</taxon>
        <taxon>Kitasatosporales</taxon>
        <taxon>Streptomycetaceae</taxon>
        <taxon>Kitasatospora</taxon>
    </lineage>
</organism>
<gene>
    <name evidence="2" type="ORF">Kpho02_52850</name>
</gene>
<name>A0A9W6QCN4_9ACTN</name>
<evidence type="ECO:0000313" key="2">
    <source>
        <dbReference type="EMBL" id="GLW72986.1"/>
    </source>
</evidence>
<protein>
    <submittedName>
        <fullName evidence="2">Uncharacterized protein</fullName>
    </submittedName>
</protein>
<sequence length="70" mass="6773">MQLFGHQLVGEASGEGRQVVGGDRAGDGDAHEVSSGGPAVAGAAGNNPPTVPAPAGCYRSVRLSSGRASA</sequence>
<accession>A0A9W6QCN4</accession>
<evidence type="ECO:0000256" key="1">
    <source>
        <dbReference type="SAM" id="MobiDB-lite"/>
    </source>
</evidence>
<dbReference type="EMBL" id="BSSA01000021">
    <property type="protein sequence ID" value="GLW72986.1"/>
    <property type="molecule type" value="Genomic_DNA"/>
</dbReference>
<evidence type="ECO:0000313" key="3">
    <source>
        <dbReference type="Proteomes" id="UP001165041"/>
    </source>
</evidence>
<reference evidence="2" key="1">
    <citation type="submission" date="2023-02" db="EMBL/GenBank/DDBJ databases">
        <title>Kitasatospora phosalacinea NBRC 14627.</title>
        <authorList>
            <person name="Ichikawa N."/>
            <person name="Sato H."/>
            <person name="Tonouchi N."/>
        </authorList>
    </citation>
    <scope>NUCLEOTIDE SEQUENCE</scope>
    <source>
        <strain evidence="2">NBRC 14627</strain>
    </source>
</reference>
<feature type="compositionally biased region" description="Low complexity" evidence="1">
    <location>
        <begin position="33"/>
        <end position="48"/>
    </location>
</feature>
<proteinExistence type="predicted"/>
<dbReference type="AlphaFoldDB" id="A0A9W6QCN4"/>
<dbReference type="Proteomes" id="UP001165041">
    <property type="component" value="Unassembled WGS sequence"/>
</dbReference>
<comment type="caution">
    <text evidence="2">The sequence shown here is derived from an EMBL/GenBank/DDBJ whole genome shotgun (WGS) entry which is preliminary data.</text>
</comment>
<feature type="region of interest" description="Disordered" evidence="1">
    <location>
        <begin position="1"/>
        <end position="55"/>
    </location>
</feature>